<dbReference type="RefSeq" id="WP_138253934.1">
    <property type="nucleotide sequence ID" value="NZ_VAVZ01000040.1"/>
</dbReference>
<accession>A0A5R9B840</accession>
<proteinExistence type="predicted"/>
<keyword evidence="7" id="KW-1185">Reference proteome</keyword>
<feature type="domain" description="HTH tetR-type" evidence="5">
    <location>
        <begin position="3"/>
        <end position="63"/>
    </location>
</feature>
<comment type="caution">
    <text evidence="6">The sequence shown here is derived from an EMBL/GenBank/DDBJ whole genome shotgun (WGS) entry which is preliminary data.</text>
</comment>
<dbReference type="GO" id="GO:0003700">
    <property type="term" value="F:DNA-binding transcription factor activity"/>
    <property type="evidence" value="ECO:0007669"/>
    <property type="project" value="TreeGrafter"/>
</dbReference>
<dbReference type="GO" id="GO:0000976">
    <property type="term" value="F:transcription cis-regulatory region binding"/>
    <property type="evidence" value="ECO:0007669"/>
    <property type="project" value="TreeGrafter"/>
</dbReference>
<evidence type="ECO:0000256" key="4">
    <source>
        <dbReference type="PROSITE-ProRule" id="PRU00335"/>
    </source>
</evidence>
<dbReference type="PRINTS" id="PR00455">
    <property type="entry name" value="HTHTETR"/>
</dbReference>
<sequence>MRESKREAALEAAKRIVQRDGVTALSYEAVAAEAELTKGGILYHFPSREDLLLALHKYVADQWEQCMIREVGQEAGPQLDDDTKAAAYVRASQNPDRAELLLTLEAATQNTAASEVWNGVYNRWAAEEPTAAEDDQAVRRFIARLAADGLWFYESIAPGELRPEVRDRLVEEIIALGQDTIP</sequence>
<keyword evidence="3" id="KW-0804">Transcription</keyword>
<dbReference type="InterPro" id="IPR036271">
    <property type="entry name" value="Tet_transcr_reg_TetR-rel_C_sf"/>
</dbReference>
<gene>
    <name evidence="6" type="ORF">FEF26_12820</name>
</gene>
<evidence type="ECO:0000256" key="3">
    <source>
        <dbReference type="ARBA" id="ARBA00023163"/>
    </source>
</evidence>
<dbReference type="OrthoDB" id="9806334at2"/>
<reference evidence="6 7" key="1">
    <citation type="submission" date="2019-05" db="EMBL/GenBank/DDBJ databases">
        <title>Nesterenkonia sp. GY074 isolated from the Southern Atlantic Ocean.</title>
        <authorList>
            <person name="Zhang G."/>
        </authorList>
    </citation>
    <scope>NUCLEOTIDE SEQUENCE [LARGE SCALE GENOMIC DNA]</scope>
    <source>
        <strain evidence="6 7">GY074</strain>
    </source>
</reference>
<dbReference type="InterPro" id="IPR041479">
    <property type="entry name" value="TetR_CgmR_C"/>
</dbReference>
<organism evidence="6 7">
    <name type="scientific">Nesterenkonia salmonea</name>
    <dbReference type="NCBI Taxonomy" id="1804987"/>
    <lineage>
        <taxon>Bacteria</taxon>
        <taxon>Bacillati</taxon>
        <taxon>Actinomycetota</taxon>
        <taxon>Actinomycetes</taxon>
        <taxon>Micrococcales</taxon>
        <taxon>Micrococcaceae</taxon>
        <taxon>Nesterenkonia</taxon>
    </lineage>
</organism>
<dbReference type="PANTHER" id="PTHR30055:SF234">
    <property type="entry name" value="HTH-TYPE TRANSCRIPTIONAL REGULATOR BETI"/>
    <property type="match status" value="1"/>
</dbReference>
<keyword evidence="1" id="KW-0805">Transcription regulation</keyword>
<evidence type="ECO:0000256" key="1">
    <source>
        <dbReference type="ARBA" id="ARBA00023015"/>
    </source>
</evidence>
<evidence type="ECO:0000313" key="6">
    <source>
        <dbReference type="EMBL" id="TLP93846.1"/>
    </source>
</evidence>
<dbReference type="PANTHER" id="PTHR30055">
    <property type="entry name" value="HTH-TYPE TRANSCRIPTIONAL REGULATOR RUTR"/>
    <property type="match status" value="1"/>
</dbReference>
<dbReference type="PROSITE" id="PS50977">
    <property type="entry name" value="HTH_TETR_2"/>
    <property type="match status" value="1"/>
</dbReference>
<dbReference type="SUPFAM" id="SSF48498">
    <property type="entry name" value="Tetracyclin repressor-like, C-terminal domain"/>
    <property type="match status" value="1"/>
</dbReference>
<dbReference type="InterPro" id="IPR001647">
    <property type="entry name" value="HTH_TetR"/>
</dbReference>
<name>A0A5R9B840_9MICC</name>
<dbReference type="Pfam" id="PF17937">
    <property type="entry name" value="TetR_C_28"/>
    <property type="match status" value="1"/>
</dbReference>
<dbReference type="Proteomes" id="UP000310458">
    <property type="component" value="Unassembled WGS sequence"/>
</dbReference>
<dbReference type="Gene3D" id="1.10.357.10">
    <property type="entry name" value="Tetracycline Repressor, domain 2"/>
    <property type="match status" value="1"/>
</dbReference>
<evidence type="ECO:0000313" key="7">
    <source>
        <dbReference type="Proteomes" id="UP000310458"/>
    </source>
</evidence>
<dbReference type="Pfam" id="PF00440">
    <property type="entry name" value="TetR_N"/>
    <property type="match status" value="1"/>
</dbReference>
<dbReference type="InterPro" id="IPR009057">
    <property type="entry name" value="Homeodomain-like_sf"/>
</dbReference>
<dbReference type="EMBL" id="VAVZ01000040">
    <property type="protein sequence ID" value="TLP93846.1"/>
    <property type="molecule type" value="Genomic_DNA"/>
</dbReference>
<dbReference type="AlphaFoldDB" id="A0A5R9B840"/>
<keyword evidence="2 4" id="KW-0238">DNA-binding</keyword>
<feature type="DNA-binding region" description="H-T-H motif" evidence="4">
    <location>
        <begin position="26"/>
        <end position="45"/>
    </location>
</feature>
<dbReference type="InterPro" id="IPR050109">
    <property type="entry name" value="HTH-type_TetR-like_transc_reg"/>
</dbReference>
<evidence type="ECO:0000259" key="5">
    <source>
        <dbReference type="PROSITE" id="PS50977"/>
    </source>
</evidence>
<dbReference type="SUPFAM" id="SSF46689">
    <property type="entry name" value="Homeodomain-like"/>
    <property type="match status" value="1"/>
</dbReference>
<evidence type="ECO:0000256" key="2">
    <source>
        <dbReference type="ARBA" id="ARBA00023125"/>
    </source>
</evidence>
<protein>
    <submittedName>
        <fullName evidence="6">TetR/AcrR family transcriptional regulator</fullName>
    </submittedName>
</protein>